<dbReference type="RefSeq" id="WP_036084571.1">
    <property type="nucleotide sequence ID" value="NZ_CBCSHQ010000001.1"/>
</dbReference>
<dbReference type="STRING" id="1552123.EP57_04540"/>
<evidence type="ECO:0008006" key="3">
    <source>
        <dbReference type="Google" id="ProtNLM"/>
    </source>
</evidence>
<name>A0A099WF41_9LIST</name>
<dbReference type="EMBL" id="JNFA01000011">
    <property type="protein sequence ID" value="KGL42730.1"/>
    <property type="molecule type" value="Genomic_DNA"/>
</dbReference>
<dbReference type="eggNOG" id="ENOG502ZCAZ">
    <property type="taxonomic scope" value="Bacteria"/>
</dbReference>
<dbReference type="Pfam" id="PF16887">
    <property type="entry name" value="DUF5081"/>
    <property type="match status" value="1"/>
</dbReference>
<evidence type="ECO:0000313" key="2">
    <source>
        <dbReference type="Proteomes" id="UP000029844"/>
    </source>
</evidence>
<dbReference type="GeneID" id="58716675"/>
<dbReference type="Proteomes" id="UP000029844">
    <property type="component" value="Unassembled WGS sequence"/>
</dbReference>
<sequence>MTEQHHPNDYFSLEEMYLLLAATDGNVLFGFPGKEMFLLRDDDPMAFAHQQLIAKEILTPEGAVTKSGAFVINKLSAYHQSKKYVRCNNIMFSFQEENKEEVVLIIEAEKNKYYRLLVLSKAHALKVLYDGFPIVSREPAEDEKTFLTAELSNQEKNEIKAMELSDPVFNLEVFYLDNYPADITEPSFYQNWLLFLYGDKLITLDIARQQYQQVSQYWFMKQLFDEMEFPYKEVAQHG</sequence>
<protein>
    <recommendedName>
        <fullName evidence="3">DUF5081 domain-containing protein</fullName>
    </recommendedName>
</protein>
<evidence type="ECO:0000313" key="1">
    <source>
        <dbReference type="EMBL" id="KGL42730.1"/>
    </source>
</evidence>
<comment type="caution">
    <text evidence="1">The sequence shown here is derived from an EMBL/GenBank/DDBJ whole genome shotgun (WGS) entry which is preliminary data.</text>
</comment>
<organism evidence="1 2">
    <name type="scientific">Listeria booriae</name>
    <dbReference type="NCBI Taxonomy" id="1552123"/>
    <lineage>
        <taxon>Bacteria</taxon>
        <taxon>Bacillati</taxon>
        <taxon>Bacillota</taxon>
        <taxon>Bacilli</taxon>
        <taxon>Bacillales</taxon>
        <taxon>Listeriaceae</taxon>
        <taxon>Listeria</taxon>
    </lineage>
</organism>
<dbReference type="AlphaFoldDB" id="A0A099WF41"/>
<accession>A0A099WF41</accession>
<proteinExistence type="predicted"/>
<gene>
    <name evidence="1" type="ORF">EP57_04540</name>
</gene>
<keyword evidence="2" id="KW-1185">Reference proteome</keyword>
<reference evidence="1 2" key="1">
    <citation type="submission" date="2014-05" db="EMBL/GenBank/DDBJ databases">
        <title>Novel Listeriaceae from food processing environments.</title>
        <authorList>
            <person name="den Bakker H.C."/>
        </authorList>
    </citation>
    <scope>NUCLEOTIDE SEQUENCE [LARGE SCALE GENOMIC DNA]</scope>
    <source>
        <strain evidence="1 2">FSL A5-0281</strain>
    </source>
</reference>
<dbReference type="InterPro" id="IPR031682">
    <property type="entry name" value="EsaE"/>
</dbReference>